<organism evidence="2 3">
    <name type="scientific">Thalassotalea psychrophila</name>
    <dbReference type="NCBI Taxonomy" id="3065647"/>
    <lineage>
        <taxon>Bacteria</taxon>
        <taxon>Pseudomonadati</taxon>
        <taxon>Pseudomonadota</taxon>
        <taxon>Gammaproteobacteria</taxon>
        <taxon>Alteromonadales</taxon>
        <taxon>Colwelliaceae</taxon>
        <taxon>Thalassotalea</taxon>
    </lineage>
</organism>
<protein>
    <submittedName>
        <fullName evidence="2">Alpha/beta hydrolase</fullName>
    </submittedName>
</protein>
<dbReference type="SUPFAM" id="SSF53474">
    <property type="entry name" value="alpha/beta-Hydrolases"/>
    <property type="match status" value="1"/>
</dbReference>
<keyword evidence="3" id="KW-1185">Reference proteome</keyword>
<gene>
    <name evidence="2" type="ORF">RGQ13_13275</name>
</gene>
<dbReference type="PANTHER" id="PTHR43689:SF8">
    <property type="entry name" value="ALPHA_BETA-HYDROLASES SUPERFAMILY PROTEIN"/>
    <property type="match status" value="1"/>
</dbReference>
<dbReference type="InterPro" id="IPR029058">
    <property type="entry name" value="AB_hydrolase_fold"/>
</dbReference>
<dbReference type="PANTHER" id="PTHR43689">
    <property type="entry name" value="HYDROLASE"/>
    <property type="match status" value="1"/>
</dbReference>
<dbReference type="Gene3D" id="3.40.50.1820">
    <property type="entry name" value="alpha/beta hydrolase"/>
    <property type="match status" value="1"/>
</dbReference>
<keyword evidence="2" id="KW-0378">Hydrolase</keyword>
<name>A0ABY9TTM3_9GAMM</name>
<evidence type="ECO:0000313" key="3">
    <source>
        <dbReference type="Proteomes" id="UP001258994"/>
    </source>
</evidence>
<feature type="domain" description="AB hydrolase-1" evidence="1">
    <location>
        <begin position="22"/>
        <end position="255"/>
    </location>
</feature>
<reference evidence="3" key="1">
    <citation type="submission" date="2023-09" db="EMBL/GenBank/DDBJ databases">
        <authorList>
            <person name="Li S."/>
            <person name="Li X."/>
            <person name="Zhang C."/>
            <person name="Zhao Z."/>
        </authorList>
    </citation>
    <scope>NUCLEOTIDE SEQUENCE [LARGE SCALE GENOMIC DNA]</scope>
    <source>
        <strain evidence="3">SQ149</strain>
    </source>
</reference>
<proteinExistence type="predicted"/>
<evidence type="ECO:0000259" key="1">
    <source>
        <dbReference type="Pfam" id="PF12697"/>
    </source>
</evidence>
<dbReference type="PRINTS" id="PR00111">
    <property type="entry name" value="ABHYDROLASE"/>
</dbReference>
<dbReference type="Proteomes" id="UP001258994">
    <property type="component" value="Chromosome"/>
</dbReference>
<evidence type="ECO:0000313" key="2">
    <source>
        <dbReference type="EMBL" id="WNC71090.1"/>
    </source>
</evidence>
<dbReference type="GO" id="GO:0016787">
    <property type="term" value="F:hydrolase activity"/>
    <property type="evidence" value="ECO:0007669"/>
    <property type="project" value="UniProtKB-KW"/>
</dbReference>
<accession>A0ABY9TTM3</accession>
<dbReference type="Pfam" id="PF12697">
    <property type="entry name" value="Abhydrolase_6"/>
    <property type="match status" value="1"/>
</dbReference>
<dbReference type="EMBL" id="CP134145">
    <property type="protein sequence ID" value="WNC71090.1"/>
    <property type="molecule type" value="Genomic_DNA"/>
</dbReference>
<sequence length="264" mass="29126">MVNVEKQNSGVFVKGNPNGGAVVMLHSSLSSSSQWRTLETKLADEFLTINIDLLGYGSAPQVENPESYSLNTEYKRIMNVIANVIADRPFHLVGHSLGGANALKIAVQNPNRLLSLNMYEPVAFHLLEQGTIAREEVDDFAKVVASSSDEQAARYFTDTWNRKGFFDNLPVKIRQLMMSDINKVNLDFIGLISEKYTLDVCAKISCPVLLMHGSHSPQISGEVIKRLLSVLPNVTECEILAGHMAPISHAEEVADIIFNTLTIK</sequence>
<dbReference type="InterPro" id="IPR000073">
    <property type="entry name" value="AB_hydrolase_1"/>
</dbReference>
<dbReference type="RefSeq" id="WP_348390225.1">
    <property type="nucleotide sequence ID" value="NZ_CP134145.1"/>
</dbReference>